<evidence type="ECO:0000259" key="7">
    <source>
        <dbReference type="Pfam" id="PF01694"/>
    </source>
</evidence>
<feature type="transmembrane region" description="Helical" evidence="6">
    <location>
        <begin position="297"/>
        <end position="314"/>
    </location>
</feature>
<dbReference type="Pfam" id="PF01694">
    <property type="entry name" value="Rhomboid"/>
    <property type="match status" value="1"/>
</dbReference>
<dbReference type="GO" id="GO:0006508">
    <property type="term" value="P:proteolysis"/>
    <property type="evidence" value="ECO:0007669"/>
    <property type="project" value="UniProtKB-KW"/>
</dbReference>
<dbReference type="PANTHER" id="PTHR43066">
    <property type="entry name" value="RHOMBOID-RELATED PROTEIN"/>
    <property type="match status" value="1"/>
</dbReference>
<keyword evidence="4 6" id="KW-0472">Membrane</keyword>
<feature type="transmembrane region" description="Helical" evidence="6">
    <location>
        <begin position="350"/>
        <end position="370"/>
    </location>
</feature>
<feature type="transmembrane region" description="Helical" evidence="6">
    <location>
        <begin position="266"/>
        <end position="285"/>
    </location>
</feature>
<accession>A0ABY9R1X1</accession>
<feature type="domain" description="Peptidase S54 rhomboid" evidence="7">
    <location>
        <begin position="200"/>
        <end position="335"/>
    </location>
</feature>
<evidence type="ECO:0000313" key="9">
    <source>
        <dbReference type="Proteomes" id="UP001180616"/>
    </source>
</evidence>
<evidence type="ECO:0000313" key="8">
    <source>
        <dbReference type="EMBL" id="WMW65434.1"/>
    </source>
</evidence>
<dbReference type="PANTHER" id="PTHR43066:SF5">
    <property type="entry name" value="RHOMBOID-LIKE PROTEIN 11, CHLOROPLASTIC-RELATED"/>
    <property type="match status" value="1"/>
</dbReference>
<feature type="transmembrane region" description="Helical" evidence="6">
    <location>
        <begin position="320"/>
        <end position="338"/>
    </location>
</feature>
<reference evidence="8" key="1">
    <citation type="submission" date="2023-09" db="EMBL/GenBank/DDBJ databases">
        <authorList>
            <consortium name="CW5 consortium"/>
            <person name="Lu C.-W."/>
        </authorList>
    </citation>
    <scope>NUCLEOTIDE SEQUENCE</scope>
    <source>
        <strain evidence="8">KPS</strain>
    </source>
</reference>
<keyword evidence="8" id="KW-0378">Hydrolase</keyword>
<evidence type="ECO:0000256" key="1">
    <source>
        <dbReference type="ARBA" id="ARBA00004141"/>
    </source>
</evidence>
<dbReference type="InterPro" id="IPR022764">
    <property type="entry name" value="Peptidase_S54_rhomboid_dom"/>
</dbReference>
<proteinExistence type="predicted"/>
<name>A0ABY9R1X1_9BACT</name>
<evidence type="ECO:0000256" key="6">
    <source>
        <dbReference type="SAM" id="Phobius"/>
    </source>
</evidence>
<evidence type="ECO:0000256" key="4">
    <source>
        <dbReference type="ARBA" id="ARBA00023136"/>
    </source>
</evidence>
<feature type="transmembrane region" description="Helical" evidence="6">
    <location>
        <begin position="242"/>
        <end position="260"/>
    </location>
</feature>
<dbReference type="GO" id="GO:0008233">
    <property type="term" value="F:peptidase activity"/>
    <property type="evidence" value="ECO:0007669"/>
    <property type="project" value="UniProtKB-KW"/>
</dbReference>
<dbReference type="Proteomes" id="UP001180616">
    <property type="component" value="Chromosome"/>
</dbReference>
<keyword evidence="2 6" id="KW-0812">Transmembrane</keyword>
<sequence length="372" mass="40161">MAPPNGSDRFRRPRQVRSGGASAPAGRNAVASGLAARPEHVAAALRRRPVLPPCWRDLTVPVPPAQNAALPALLPQLPVFTMQRLPRWRLVLEARNIPFMAVRRGERQHLFVPALYERLARLEILAAEGEDAAARARPPAPSPAPLRANVHLTLLGLLLLALWHGVRMGWWWDMHLPLPDLDPDVWRDAGAMDVYYTVTRGQWYRVVTALTLHADSPHLFGNILFGSFFLIPLCRRVGSGPGWLLTILAGAGGNVLNALARPASHVSLGFSTALFGAVGVLSGLLAVQGGWNGWRRMVVPLAAGLAILGMLGSEGERTDLGAHLFGLVAGVVVGMAAQMLRERCGPPPRWLEWLAGAACAVLLAGSWMLALR</sequence>
<evidence type="ECO:0000256" key="2">
    <source>
        <dbReference type="ARBA" id="ARBA00022692"/>
    </source>
</evidence>
<dbReference type="SUPFAM" id="SSF144091">
    <property type="entry name" value="Rhomboid-like"/>
    <property type="match status" value="1"/>
</dbReference>
<dbReference type="Gene3D" id="1.20.1540.10">
    <property type="entry name" value="Rhomboid-like"/>
    <property type="match status" value="1"/>
</dbReference>
<dbReference type="RefSeq" id="WP_309541435.1">
    <property type="nucleotide sequence ID" value="NZ_CP133659.1"/>
</dbReference>
<organism evidence="8 9">
    <name type="scientific">Nitratidesulfovibrio liaohensis</name>
    <dbReference type="NCBI Taxonomy" id="2604158"/>
    <lineage>
        <taxon>Bacteria</taxon>
        <taxon>Pseudomonadati</taxon>
        <taxon>Thermodesulfobacteriota</taxon>
        <taxon>Desulfovibrionia</taxon>
        <taxon>Desulfovibrionales</taxon>
        <taxon>Desulfovibrionaceae</taxon>
        <taxon>Nitratidesulfovibrio</taxon>
    </lineage>
</organism>
<dbReference type="EMBL" id="CP133659">
    <property type="protein sequence ID" value="WMW65434.1"/>
    <property type="molecule type" value="Genomic_DNA"/>
</dbReference>
<feature type="region of interest" description="Disordered" evidence="5">
    <location>
        <begin position="1"/>
        <end position="32"/>
    </location>
</feature>
<evidence type="ECO:0000256" key="3">
    <source>
        <dbReference type="ARBA" id="ARBA00022989"/>
    </source>
</evidence>
<dbReference type="InterPro" id="IPR035952">
    <property type="entry name" value="Rhomboid-like_sf"/>
</dbReference>
<gene>
    <name evidence="8" type="ORF">KPS_003562</name>
</gene>
<keyword evidence="9" id="KW-1185">Reference proteome</keyword>
<keyword evidence="8" id="KW-0645">Protease</keyword>
<keyword evidence="3 6" id="KW-1133">Transmembrane helix</keyword>
<protein>
    <submittedName>
        <fullName evidence="8">Rhomboid family intramembrane serine protease</fullName>
    </submittedName>
</protein>
<evidence type="ECO:0000256" key="5">
    <source>
        <dbReference type="SAM" id="MobiDB-lite"/>
    </source>
</evidence>
<comment type="subcellular location">
    <subcellularLocation>
        <location evidence="1">Membrane</location>
        <topology evidence="1">Multi-pass membrane protein</topology>
    </subcellularLocation>
</comment>